<keyword evidence="1" id="KW-0812">Transmembrane</keyword>
<evidence type="ECO:0000313" key="3">
    <source>
        <dbReference type="Proteomes" id="UP000005824"/>
    </source>
</evidence>
<keyword evidence="3" id="KW-1185">Reference proteome</keyword>
<keyword evidence="1" id="KW-0472">Membrane</keyword>
<protein>
    <submittedName>
        <fullName evidence="2">Uncharacterized protein</fullName>
    </submittedName>
</protein>
<keyword evidence="1" id="KW-1133">Transmembrane helix</keyword>
<feature type="transmembrane region" description="Helical" evidence="1">
    <location>
        <begin position="60"/>
        <end position="79"/>
    </location>
</feature>
<organism evidence="2 3">
    <name type="scientific">Chthoniobacter flavus Ellin428</name>
    <dbReference type="NCBI Taxonomy" id="497964"/>
    <lineage>
        <taxon>Bacteria</taxon>
        <taxon>Pseudomonadati</taxon>
        <taxon>Verrucomicrobiota</taxon>
        <taxon>Spartobacteria</taxon>
        <taxon>Chthoniobacterales</taxon>
        <taxon>Chthoniobacteraceae</taxon>
        <taxon>Chthoniobacter</taxon>
    </lineage>
</organism>
<dbReference type="InParanoid" id="B4CZI1"/>
<reference evidence="2 3" key="1">
    <citation type="journal article" date="2011" name="J. Bacteriol.">
        <title>Genome sequence of Chthoniobacter flavus Ellin428, an aerobic heterotrophic soil bacterium.</title>
        <authorList>
            <person name="Kant R."/>
            <person name="van Passel M.W."/>
            <person name="Palva A."/>
            <person name="Lucas S."/>
            <person name="Lapidus A."/>
            <person name="Glavina Del Rio T."/>
            <person name="Dalin E."/>
            <person name="Tice H."/>
            <person name="Bruce D."/>
            <person name="Goodwin L."/>
            <person name="Pitluck S."/>
            <person name="Larimer F.W."/>
            <person name="Land M.L."/>
            <person name="Hauser L."/>
            <person name="Sangwan P."/>
            <person name="de Vos W.M."/>
            <person name="Janssen P.H."/>
            <person name="Smidt H."/>
        </authorList>
    </citation>
    <scope>NUCLEOTIDE SEQUENCE [LARGE SCALE GENOMIC DNA]</scope>
    <source>
        <strain evidence="2 3">Ellin428</strain>
    </source>
</reference>
<evidence type="ECO:0000313" key="2">
    <source>
        <dbReference type="EMBL" id="EDY20145.1"/>
    </source>
</evidence>
<sequence>MNQSAELIADESDPRSAIHAYTAGEMGAEAATRYLRSHPHHSQFHTRSRENGEGSLFQEIAGNALAAAFLFGVFLGRYVKQ</sequence>
<dbReference type="Proteomes" id="UP000005824">
    <property type="component" value="Unassembled WGS sequence"/>
</dbReference>
<dbReference type="EMBL" id="ABVL01000005">
    <property type="protein sequence ID" value="EDY20145.1"/>
    <property type="molecule type" value="Genomic_DNA"/>
</dbReference>
<accession>B4CZI1</accession>
<name>B4CZI1_9BACT</name>
<evidence type="ECO:0000256" key="1">
    <source>
        <dbReference type="SAM" id="Phobius"/>
    </source>
</evidence>
<gene>
    <name evidence="2" type="ORF">CfE428DRAFT_2069</name>
</gene>
<comment type="caution">
    <text evidence="2">The sequence shown here is derived from an EMBL/GenBank/DDBJ whole genome shotgun (WGS) entry which is preliminary data.</text>
</comment>
<dbReference type="RefSeq" id="WP_006979394.1">
    <property type="nucleotide sequence ID" value="NZ_ABVL01000005.1"/>
</dbReference>
<dbReference type="AlphaFoldDB" id="B4CZI1"/>
<proteinExistence type="predicted"/>